<reference evidence="6 7" key="1">
    <citation type="submission" date="2020-03" db="EMBL/GenBank/DDBJ databases">
        <title>Whole genome shotgun sequence of Phytohabitans suffuscus NBRC 105367.</title>
        <authorList>
            <person name="Komaki H."/>
            <person name="Tamura T."/>
        </authorList>
    </citation>
    <scope>NUCLEOTIDE SEQUENCE [LARGE SCALE GENOMIC DNA]</scope>
    <source>
        <strain evidence="6 7">NBRC 105367</strain>
    </source>
</reference>
<evidence type="ECO:0000259" key="5">
    <source>
        <dbReference type="PROSITE" id="PS50977"/>
    </source>
</evidence>
<evidence type="ECO:0000256" key="3">
    <source>
        <dbReference type="ARBA" id="ARBA00023163"/>
    </source>
</evidence>
<keyword evidence="1" id="KW-0805">Transcription regulation</keyword>
<dbReference type="SUPFAM" id="SSF46689">
    <property type="entry name" value="Homeodomain-like"/>
    <property type="match status" value="1"/>
</dbReference>
<evidence type="ECO:0000313" key="7">
    <source>
        <dbReference type="Proteomes" id="UP000503011"/>
    </source>
</evidence>
<protein>
    <submittedName>
        <fullName evidence="6">TetR family transcriptional regulator</fullName>
    </submittedName>
</protein>
<dbReference type="GO" id="GO:0000976">
    <property type="term" value="F:transcription cis-regulatory region binding"/>
    <property type="evidence" value="ECO:0007669"/>
    <property type="project" value="TreeGrafter"/>
</dbReference>
<dbReference type="InterPro" id="IPR025996">
    <property type="entry name" value="MT1864/Rv1816-like_C"/>
</dbReference>
<dbReference type="InterPro" id="IPR050109">
    <property type="entry name" value="HTH-type_TetR-like_transc_reg"/>
</dbReference>
<dbReference type="EMBL" id="AP022871">
    <property type="protein sequence ID" value="BCB88692.1"/>
    <property type="molecule type" value="Genomic_DNA"/>
</dbReference>
<dbReference type="RefSeq" id="WP_173160249.1">
    <property type="nucleotide sequence ID" value="NZ_AP022871.1"/>
</dbReference>
<gene>
    <name evidence="6" type="ORF">Psuf_060050</name>
</gene>
<proteinExistence type="predicted"/>
<evidence type="ECO:0000256" key="2">
    <source>
        <dbReference type="ARBA" id="ARBA00023125"/>
    </source>
</evidence>
<dbReference type="AlphaFoldDB" id="A0A6F8YRG4"/>
<dbReference type="InterPro" id="IPR036271">
    <property type="entry name" value="Tet_transcr_reg_TetR-rel_C_sf"/>
</dbReference>
<organism evidence="6 7">
    <name type="scientific">Phytohabitans suffuscus</name>
    <dbReference type="NCBI Taxonomy" id="624315"/>
    <lineage>
        <taxon>Bacteria</taxon>
        <taxon>Bacillati</taxon>
        <taxon>Actinomycetota</taxon>
        <taxon>Actinomycetes</taxon>
        <taxon>Micromonosporales</taxon>
        <taxon>Micromonosporaceae</taxon>
    </lineage>
</organism>
<evidence type="ECO:0000256" key="4">
    <source>
        <dbReference type="PROSITE-ProRule" id="PRU00335"/>
    </source>
</evidence>
<dbReference type="PROSITE" id="PS50977">
    <property type="entry name" value="HTH_TETR_2"/>
    <property type="match status" value="1"/>
</dbReference>
<name>A0A6F8YRG4_9ACTN</name>
<dbReference type="Gene3D" id="1.10.357.10">
    <property type="entry name" value="Tetracycline Repressor, domain 2"/>
    <property type="match status" value="1"/>
</dbReference>
<keyword evidence="3" id="KW-0804">Transcription</keyword>
<dbReference type="Pfam" id="PF13305">
    <property type="entry name" value="TetR_C_33"/>
    <property type="match status" value="1"/>
</dbReference>
<dbReference type="SUPFAM" id="SSF48498">
    <property type="entry name" value="Tetracyclin repressor-like, C-terminal domain"/>
    <property type="match status" value="1"/>
</dbReference>
<dbReference type="PANTHER" id="PTHR30055:SF220">
    <property type="entry name" value="TETR-FAMILY REGULATORY PROTEIN"/>
    <property type="match status" value="1"/>
</dbReference>
<evidence type="ECO:0000256" key="1">
    <source>
        <dbReference type="ARBA" id="ARBA00023015"/>
    </source>
</evidence>
<evidence type="ECO:0000313" key="6">
    <source>
        <dbReference type="EMBL" id="BCB88692.1"/>
    </source>
</evidence>
<dbReference type="InterPro" id="IPR009057">
    <property type="entry name" value="Homeodomain-like_sf"/>
</dbReference>
<dbReference type="Pfam" id="PF00440">
    <property type="entry name" value="TetR_N"/>
    <property type="match status" value="1"/>
</dbReference>
<dbReference type="Proteomes" id="UP000503011">
    <property type="component" value="Chromosome"/>
</dbReference>
<accession>A0A6F8YRG4</accession>
<feature type="domain" description="HTH tetR-type" evidence="5">
    <location>
        <begin position="17"/>
        <end position="77"/>
    </location>
</feature>
<dbReference type="GO" id="GO:0003700">
    <property type="term" value="F:DNA-binding transcription factor activity"/>
    <property type="evidence" value="ECO:0007669"/>
    <property type="project" value="TreeGrafter"/>
</dbReference>
<dbReference type="PRINTS" id="PR00455">
    <property type="entry name" value="HTHTETR"/>
</dbReference>
<keyword evidence="7" id="KW-1185">Reference proteome</keyword>
<dbReference type="PANTHER" id="PTHR30055">
    <property type="entry name" value="HTH-TYPE TRANSCRIPTIONAL REGULATOR RUTR"/>
    <property type="match status" value="1"/>
</dbReference>
<sequence>MTGRVRPGASRRSYHHGDLRAALIDAVVELIAEKGIRGFSITEASRRLGVTSGAPYSHFASRDDLLAAVAIRAAGELAATLTARTPADLDPADRLGTAARSYVTFASANRALFEVLFGSGLDKQRHPELEAASQPVTDIFLAPALALCPDEASARDLAFTIAIAAHGHATLLLDGAFGRDKPAVERAADHAAATARAIIGGWPRLYQ</sequence>
<reference evidence="6 7" key="2">
    <citation type="submission" date="2020-03" db="EMBL/GenBank/DDBJ databases">
        <authorList>
            <person name="Ichikawa N."/>
            <person name="Kimura A."/>
            <person name="Kitahashi Y."/>
            <person name="Uohara A."/>
        </authorList>
    </citation>
    <scope>NUCLEOTIDE SEQUENCE [LARGE SCALE GENOMIC DNA]</scope>
    <source>
        <strain evidence="6 7">NBRC 105367</strain>
    </source>
</reference>
<feature type="DNA-binding region" description="H-T-H motif" evidence="4">
    <location>
        <begin position="40"/>
        <end position="59"/>
    </location>
</feature>
<keyword evidence="2 4" id="KW-0238">DNA-binding</keyword>
<dbReference type="InterPro" id="IPR001647">
    <property type="entry name" value="HTH_TetR"/>
</dbReference>
<dbReference type="KEGG" id="psuu:Psuf_060050"/>